<evidence type="ECO:0000313" key="2">
    <source>
        <dbReference type="EMBL" id="SUE34137.1"/>
    </source>
</evidence>
<evidence type="ECO:0000256" key="1">
    <source>
        <dbReference type="SAM" id="SignalP"/>
    </source>
</evidence>
<gene>
    <name evidence="2" type="ORF">NCTC11190_01355</name>
</gene>
<keyword evidence="3" id="KW-1185">Reference proteome</keyword>
<accession>A0A379MTG5</accession>
<dbReference type="AlphaFoldDB" id="A0A379MTG5"/>
<organism evidence="2 3">
    <name type="scientific">Rikenella microfusus</name>
    <dbReference type="NCBI Taxonomy" id="28139"/>
    <lineage>
        <taxon>Bacteria</taxon>
        <taxon>Pseudomonadati</taxon>
        <taxon>Bacteroidota</taxon>
        <taxon>Bacteroidia</taxon>
        <taxon>Bacteroidales</taxon>
        <taxon>Rikenellaceae</taxon>
        <taxon>Rikenella</taxon>
    </lineage>
</organism>
<feature type="signal peptide" evidence="1">
    <location>
        <begin position="1"/>
        <end position="19"/>
    </location>
</feature>
<dbReference type="Pfam" id="PF12099">
    <property type="entry name" value="DUF3575"/>
    <property type="match status" value="1"/>
</dbReference>
<sequence length="58" mass="6358">MKRAILFLALCLLCGFSYRAEGQYYGVRVNALALASGTLNVGFETSLGNRHTLDLSVY</sequence>
<dbReference type="EMBL" id="UGVL01000001">
    <property type="protein sequence ID" value="SUE34137.1"/>
    <property type="molecule type" value="Genomic_DNA"/>
</dbReference>
<protein>
    <submittedName>
        <fullName evidence="2">Protein of uncharacterized function (DUF3575)</fullName>
    </submittedName>
</protein>
<name>A0A379MTG5_9BACT</name>
<proteinExistence type="predicted"/>
<dbReference type="InterPro" id="IPR021958">
    <property type="entry name" value="DUF3575"/>
</dbReference>
<reference evidence="2 3" key="1">
    <citation type="submission" date="2018-06" db="EMBL/GenBank/DDBJ databases">
        <authorList>
            <consortium name="Pathogen Informatics"/>
            <person name="Doyle S."/>
        </authorList>
    </citation>
    <scope>NUCLEOTIDE SEQUENCE [LARGE SCALE GENOMIC DNA]</scope>
    <source>
        <strain evidence="2 3">NCTC11190</strain>
    </source>
</reference>
<evidence type="ECO:0000313" key="3">
    <source>
        <dbReference type="Proteomes" id="UP000255233"/>
    </source>
</evidence>
<dbReference type="Proteomes" id="UP000255233">
    <property type="component" value="Unassembled WGS sequence"/>
</dbReference>
<feature type="chain" id="PRO_5016739946" evidence="1">
    <location>
        <begin position="20"/>
        <end position="58"/>
    </location>
</feature>
<keyword evidence="1" id="KW-0732">Signal</keyword>